<proteinExistence type="predicted"/>
<evidence type="ECO:0000313" key="1">
    <source>
        <dbReference type="EMBL" id="KAH9768876.1"/>
    </source>
</evidence>
<dbReference type="EMBL" id="CM039173">
    <property type="protein sequence ID" value="KAH9768876.1"/>
    <property type="molecule type" value="Genomic_DNA"/>
</dbReference>
<sequence length="330" mass="37419">MISLENSLDKSSPPPLENDRSTKKAKFRQQGEDGDNPPVFTLRDKLLESQYGVEGENIGRNEFVGRDDYLDIEKEDVIIEGDGSIPSITFSQRVHEQLIKPRQATVVVKLLGRMIGYKALASRLETLWPNIGVFSIIDLDNGYYIVRFCLENAAEFVLTQGPWVILGHYLTVQQWTPQFDCFNEKIDKIVAWIRLPGMPLHYYHKKIIRMLGHVVGSVLKIDYNTEQATRGKFARITIEVYLDKPLVSQFWLDGKLQKAEYESLPTICFGCGRYGHTISSCLEKVNVEVQNVECEPMNSYKVSTANAPVVPTAEKDAPGNLRYGPWMVVA</sequence>
<name>A0ACB8L688_CITSI</name>
<reference evidence="2" key="1">
    <citation type="journal article" date="2023" name="Hortic. Res.">
        <title>A chromosome-level phased genome enabling allele-level studies in sweet orange: a case study on citrus Huanglongbing tolerance.</title>
        <authorList>
            <person name="Wu B."/>
            <person name="Yu Q."/>
            <person name="Deng Z."/>
            <person name="Duan Y."/>
            <person name="Luo F."/>
            <person name="Gmitter F. Jr."/>
        </authorList>
    </citation>
    <scope>NUCLEOTIDE SEQUENCE [LARGE SCALE GENOMIC DNA]</scope>
    <source>
        <strain evidence="2">cv. Valencia</strain>
    </source>
</reference>
<accession>A0ACB8L688</accession>
<evidence type="ECO:0000313" key="2">
    <source>
        <dbReference type="Proteomes" id="UP000829398"/>
    </source>
</evidence>
<keyword evidence="2" id="KW-1185">Reference proteome</keyword>
<dbReference type="Proteomes" id="UP000829398">
    <property type="component" value="Chromosome 4"/>
</dbReference>
<comment type="caution">
    <text evidence="1">The sequence shown here is derived from an EMBL/GenBank/DDBJ whole genome shotgun (WGS) entry which is preliminary data.</text>
</comment>
<protein>
    <submittedName>
        <fullName evidence="1">DUF4283 domain-containing protein</fullName>
    </submittedName>
</protein>
<gene>
    <name evidence="1" type="ORF">KPL71_011774</name>
</gene>
<organism evidence="1 2">
    <name type="scientific">Citrus sinensis</name>
    <name type="common">Sweet orange</name>
    <name type="synonym">Citrus aurantium var. sinensis</name>
    <dbReference type="NCBI Taxonomy" id="2711"/>
    <lineage>
        <taxon>Eukaryota</taxon>
        <taxon>Viridiplantae</taxon>
        <taxon>Streptophyta</taxon>
        <taxon>Embryophyta</taxon>
        <taxon>Tracheophyta</taxon>
        <taxon>Spermatophyta</taxon>
        <taxon>Magnoliopsida</taxon>
        <taxon>eudicotyledons</taxon>
        <taxon>Gunneridae</taxon>
        <taxon>Pentapetalae</taxon>
        <taxon>rosids</taxon>
        <taxon>malvids</taxon>
        <taxon>Sapindales</taxon>
        <taxon>Rutaceae</taxon>
        <taxon>Aurantioideae</taxon>
        <taxon>Citrus</taxon>
    </lineage>
</organism>